<dbReference type="PANTHER" id="PTHR46206:SF7">
    <property type="entry name" value="P450, PUTATIVE (EUROFUNG)-RELATED"/>
    <property type="match status" value="1"/>
</dbReference>
<dbReference type="GO" id="GO:0016705">
    <property type="term" value="F:oxidoreductase activity, acting on paired donors, with incorporation or reduction of molecular oxygen"/>
    <property type="evidence" value="ECO:0007669"/>
    <property type="project" value="InterPro"/>
</dbReference>
<evidence type="ECO:0000256" key="6">
    <source>
        <dbReference type="ARBA" id="ARBA00023033"/>
    </source>
</evidence>
<name>A0AAE0D727_COLKA</name>
<dbReference type="Gene3D" id="1.10.630.10">
    <property type="entry name" value="Cytochrome P450"/>
    <property type="match status" value="1"/>
</dbReference>
<dbReference type="InterPro" id="IPR002403">
    <property type="entry name" value="Cyt_P450_E_grp-IV"/>
</dbReference>
<accession>A0AAE0D727</accession>
<comment type="similarity">
    <text evidence="2 8">Belongs to the cytochrome P450 family.</text>
</comment>
<evidence type="ECO:0000256" key="5">
    <source>
        <dbReference type="ARBA" id="ARBA00023004"/>
    </source>
</evidence>
<dbReference type="PANTHER" id="PTHR46206">
    <property type="entry name" value="CYTOCHROME P450"/>
    <property type="match status" value="1"/>
</dbReference>
<comment type="caution">
    <text evidence="9">The sequence shown here is derived from an EMBL/GenBank/DDBJ whole genome shotgun (WGS) entry which is preliminary data.</text>
</comment>
<comment type="cofactor">
    <cofactor evidence="1 7">
        <name>heme</name>
        <dbReference type="ChEBI" id="CHEBI:30413"/>
    </cofactor>
</comment>
<dbReference type="EMBL" id="VYYT01000146">
    <property type="protein sequence ID" value="KAK2763476.1"/>
    <property type="molecule type" value="Genomic_DNA"/>
</dbReference>
<evidence type="ECO:0000256" key="7">
    <source>
        <dbReference type="PIRSR" id="PIRSR602403-1"/>
    </source>
</evidence>
<evidence type="ECO:0000256" key="4">
    <source>
        <dbReference type="ARBA" id="ARBA00023002"/>
    </source>
</evidence>
<dbReference type="InterPro" id="IPR036396">
    <property type="entry name" value="Cyt_P450_sf"/>
</dbReference>
<proteinExistence type="inferred from homology"/>
<sequence>MSSSDTALPVNAVVGTLLVTFLLTITLTFLSSSSSLSGFPLVGKEAGGYEKRRKMYFAMATKLYEEGYQKVYIHFKSSIWRITGADGDIVMIPLHYCDDLRKMPGDTVNNVPLLEALCETRWTDYKPINPLLLNVIKSNLTPSLAKVAVTLSGHIQRTVLDSLGSCTEWTEVVLYDKLLNMVAIISGQIFIGPELCHKKEYLEASTMFVIDLFTAAAKIKRWPKFLRFIGKHYIPEIKKLAEHRRRAAQVLVPVIEDRKKLNNEGAEAPEDMLQWFIAKSSKFGMDSNEQLAETQLSLSVVAIHTTTMAATHTLYDIAARCPDIIPALRDEIKCVLAANGNEWTTSALFQMKLLDSVMRESQRFNPASLISFLRTITKPVTLKDGTTLPTGTNIAVPMVGPLQDDSHYTDPNLFDPYRFVLIRDEMRSDPLQYANKEQYQFVSSTKENMAFGFGRHACPGRFFAATEIKMLLARLLLVYDIRMPDGVQHRYENIVRGDMIEPDHAKTMMVRKATAP</sequence>
<reference evidence="9" key="1">
    <citation type="submission" date="2023-02" db="EMBL/GenBank/DDBJ databases">
        <title>Colletotrichum kahawae CIFC_Que2 genome sequencing and assembly.</title>
        <authorList>
            <person name="Baroncelli R."/>
        </authorList>
    </citation>
    <scope>NUCLEOTIDE SEQUENCE</scope>
    <source>
        <strain evidence="9">CIFC_Que2</strain>
    </source>
</reference>
<dbReference type="InterPro" id="IPR001128">
    <property type="entry name" value="Cyt_P450"/>
</dbReference>
<dbReference type="CDD" id="cd11041">
    <property type="entry name" value="CYP503A1-like"/>
    <property type="match status" value="1"/>
</dbReference>
<evidence type="ECO:0000256" key="8">
    <source>
        <dbReference type="RuleBase" id="RU000461"/>
    </source>
</evidence>
<organism evidence="9 10">
    <name type="scientific">Colletotrichum kahawae</name>
    <name type="common">Coffee berry disease fungus</name>
    <dbReference type="NCBI Taxonomy" id="34407"/>
    <lineage>
        <taxon>Eukaryota</taxon>
        <taxon>Fungi</taxon>
        <taxon>Dikarya</taxon>
        <taxon>Ascomycota</taxon>
        <taxon>Pezizomycotina</taxon>
        <taxon>Sordariomycetes</taxon>
        <taxon>Hypocreomycetidae</taxon>
        <taxon>Glomerellales</taxon>
        <taxon>Glomerellaceae</taxon>
        <taxon>Colletotrichum</taxon>
        <taxon>Colletotrichum gloeosporioides species complex</taxon>
    </lineage>
</organism>
<dbReference type="Proteomes" id="UP001281614">
    <property type="component" value="Unassembled WGS sequence"/>
</dbReference>
<dbReference type="GO" id="GO:0005506">
    <property type="term" value="F:iron ion binding"/>
    <property type="evidence" value="ECO:0007669"/>
    <property type="project" value="InterPro"/>
</dbReference>
<dbReference type="PROSITE" id="PS00086">
    <property type="entry name" value="CYTOCHROME_P450"/>
    <property type="match status" value="1"/>
</dbReference>
<evidence type="ECO:0000256" key="3">
    <source>
        <dbReference type="ARBA" id="ARBA00022723"/>
    </source>
</evidence>
<keyword evidence="6 8" id="KW-0503">Monooxygenase</keyword>
<evidence type="ECO:0000256" key="2">
    <source>
        <dbReference type="ARBA" id="ARBA00010617"/>
    </source>
</evidence>
<keyword evidence="4 8" id="KW-0560">Oxidoreductase</keyword>
<keyword evidence="5 7" id="KW-0408">Iron</keyword>
<evidence type="ECO:0000256" key="1">
    <source>
        <dbReference type="ARBA" id="ARBA00001971"/>
    </source>
</evidence>
<feature type="binding site" description="axial binding residue" evidence="7">
    <location>
        <position position="458"/>
    </location>
    <ligand>
        <name>heme</name>
        <dbReference type="ChEBI" id="CHEBI:30413"/>
    </ligand>
    <ligandPart>
        <name>Fe</name>
        <dbReference type="ChEBI" id="CHEBI:18248"/>
    </ligandPart>
</feature>
<evidence type="ECO:0000313" key="10">
    <source>
        <dbReference type="Proteomes" id="UP001281614"/>
    </source>
</evidence>
<keyword evidence="7 8" id="KW-0349">Heme</keyword>
<dbReference type="InterPro" id="IPR017972">
    <property type="entry name" value="Cyt_P450_CS"/>
</dbReference>
<gene>
    <name evidence="9" type="ORF">CKAH01_05070</name>
</gene>
<dbReference type="GO" id="GO:0020037">
    <property type="term" value="F:heme binding"/>
    <property type="evidence" value="ECO:0007669"/>
    <property type="project" value="InterPro"/>
</dbReference>
<keyword evidence="3 7" id="KW-0479">Metal-binding</keyword>
<dbReference type="SUPFAM" id="SSF48264">
    <property type="entry name" value="Cytochrome P450"/>
    <property type="match status" value="1"/>
</dbReference>
<dbReference type="PRINTS" id="PR00465">
    <property type="entry name" value="EP450IV"/>
</dbReference>
<dbReference type="Pfam" id="PF00067">
    <property type="entry name" value="p450"/>
    <property type="match status" value="1"/>
</dbReference>
<evidence type="ECO:0000313" key="9">
    <source>
        <dbReference type="EMBL" id="KAK2763476.1"/>
    </source>
</evidence>
<protein>
    <submittedName>
        <fullName evidence="9">Ent-kaurene oxidase</fullName>
    </submittedName>
</protein>
<dbReference type="AlphaFoldDB" id="A0AAE0D727"/>
<keyword evidence="10" id="KW-1185">Reference proteome</keyword>
<dbReference type="GO" id="GO:0004497">
    <property type="term" value="F:monooxygenase activity"/>
    <property type="evidence" value="ECO:0007669"/>
    <property type="project" value="UniProtKB-KW"/>
</dbReference>